<comment type="caution">
    <text evidence="1">The sequence shown here is derived from an EMBL/GenBank/DDBJ whole genome shotgun (WGS) entry which is preliminary data.</text>
</comment>
<dbReference type="AlphaFoldDB" id="A0AAE0YSP6"/>
<gene>
    <name evidence="1" type="ORF">RRG08_038867</name>
</gene>
<reference evidence="1" key="1">
    <citation type="journal article" date="2023" name="G3 (Bethesda)">
        <title>A reference genome for the long-term kleptoplast-retaining sea slug Elysia crispata morphotype clarki.</title>
        <authorList>
            <person name="Eastman K.E."/>
            <person name="Pendleton A.L."/>
            <person name="Shaikh M.A."/>
            <person name="Suttiyut T."/>
            <person name="Ogas R."/>
            <person name="Tomko P."/>
            <person name="Gavelis G."/>
            <person name="Widhalm J.R."/>
            <person name="Wisecaver J.H."/>
        </authorList>
    </citation>
    <scope>NUCLEOTIDE SEQUENCE</scope>
    <source>
        <strain evidence="1">ECLA1</strain>
    </source>
</reference>
<proteinExistence type="predicted"/>
<evidence type="ECO:0000313" key="2">
    <source>
        <dbReference type="Proteomes" id="UP001283361"/>
    </source>
</evidence>
<dbReference type="EMBL" id="JAWDGP010005524">
    <property type="protein sequence ID" value="KAK3756378.1"/>
    <property type="molecule type" value="Genomic_DNA"/>
</dbReference>
<protein>
    <submittedName>
        <fullName evidence="1">Uncharacterized protein</fullName>
    </submittedName>
</protein>
<dbReference type="Proteomes" id="UP001283361">
    <property type="component" value="Unassembled WGS sequence"/>
</dbReference>
<sequence>MLTAHYLKWQVVLKSLTSLLMVKCPSCNLKQKLRPVETASIIHISCRLKPAPRGPIYARYVTQAISQSRPELRHTWSTSGGAHKPPFTSVPSRPQCNVHLIVSNVGQAERKQKSWRLFQQTASARLMAFVGFTQPWKRKSEDNEDISNKANNTALTESVLQTAYSVFVVNHAGTGGFSEPASMSESCEVICYILLTMRLSADSAMTTKGDAAEEVLPRTTMEQNAESQRSYAALYLMSLANDALHLNRSPEGLWDGRLFVSKDSQLIVMIMRSGIRIKVWRSQLPNCPFGHWSLGGHYFEVSASIDGASILGSFLLGAIDGGLVILTGISKDDN</sequence>
<name>A0AAE0YSP6_9GAST</name>
<accession>A0AAE0YSP6</accession>
<organism evidence="1 2">
    <name type="scientific">Elysia crispata</name>
    <name type="common">lettuce slug</name>
    <dbReference type="NCBI Taxonomy" id="231223"/>
    <lineage>
        <taxon>Eukaryota</taxon>
        <taxon>Metazoa</taxon>
        <taxon>Spiralia</taxon>
        <taxon>Lophotrochozoa</taxon>
        <taxon>Mollusca</taxon>
        <taxon>Gastropoda</taxon>
        <taxon>Heterobranchia</taxon>
        <taxon>Euthyneura</taxon>
        <taxon>Panpulmonata</taxon>
        <taxon>Sacoglossa</taxon>
        <taxon>Placobranchoidea</taxon>
        <taxon>Plakobranchidae</taxon>
        <taxon>Elysia</taxon>
    </lineage>
</organism>
<evidence type="ECO:0000313" key="1">
    <source>
        <dbReference type="EMBL" id="KAK3756378.1"/>
    </source>
</evidence>
<keyword evidence="2" id="KW-1185">Reference proteome</keyword>